<dbReference type="GO" id="GO:0006564">
    <property type="term" value="P:L-serine biosynthetic process"/>
    <property type="evidence" value="ECO:0007669"/>
    <property type="project" value="UniProtKB-KW"/>
</dbReference>
<name>A0A6J6CNU4_9ZZZZ</name>
<dbReference type="NCBIfam" id="TIGR02137">
    <property type="entry name" value="HSK-PSP"/>
    <property type="match status" value="1"/>
</dbReference>
<accession>A0A6J6CNU4</accession>
<dbReference type="Pfam" id="PF00702">
    <property type="entry name" value="Hydrolase"/>
    <property type="match status" value="1"/>
</dbReference>
<dbReference type="GO" id="GO:0036424">
    <property type="term" value="F:L-phosphoserine phosphatase activity"/>
    <property type="evidence" value="ECO:0007669"/>
    <property type="project" value="TreeGrafter"/>
</dbReference>
<dbReference type="EMBL" id="CAEZSR010000030">
    <property type="protein sequence ID" value="CAB4551783.1"/>
    <property type="molecule type" value="Genomic_DNA"/>
</dbReference>
<evidence type="ECO:0000256" key="8">
    <source>
        <dbReference type="ARBA" id="ARBA00023299"/>
    </source>
</evidence>
<evidence type="ECO:0000256" key="3">
    <source>
        <dbReference type="ARBA" id="ARBA00012640"/>
    </source>
</evidence>
<dbReference type="PANTHER" id="PTHR43344">
    <property type="entry name" value="PHOSPHOSERINE PHOSPHATASE"/>
    <property type="match status" value="1"/>
</dbReference>
<evidence type="ECO:0000256" key="7">
    <source>
        <dbReference type="ARBA" id="ARBA00022842"/>
    </source>
</evidence>
<comment type="pathway">
    <text evidence="2">Amino-acid biosynthesis; L-serine biosynthesis; L-serine from 3-phospho-D-glycerate: step 3/3.</text>
</comment>
<keyword evidence="8" id="KW-0718">Serine biosynthesis</keyword>
<comment type="cofactor">
    <cofactor evidence="1">
        <name>Mg(2+)</name>
        <dbReference type="ChEBI" id="CHEBI:18420"/>
    </cofactor>
</comment>
<dbReference type="NCBIfam" id="NF010109">
    <property type="entry name" value="PRK13582.1"/>
    <property type="match status" value="1"/>
</dbReference>
<dbReference type="AlphaFoldDB" id="A0A6J6CNU4"/>
<dbReference type="EC" id="3.1.3.3" evidence="3"/>
<evidence type="ECO:0000256" key="1">
    <source>
        <dbReference type="ARBA" id="ARBA00001946"/>
    </source>
</evidence>
<protein>
    <recommendedName>
        <fullName evidence="3">phosphoserine phosphatase</fullName>
        <ecNumber evidence="3">3.1.3.3</ecNumber>
    </recommendedName>
</protein>
<evidence type="ECO:0000256" key="5">
    <source>
        <dbReference type="ARBA" id="ARBA00022723"/>
    </source>
</evidence>
<keyword evidence="4" id="KW-0028">Amino-acid biosynthesis</keyword>
<evidence type="ECO:0000256" key="2">
    <source>
        <dbReference type="ARBA" id="ARBA00005135"/>
    </source>
</evidence>
<evidence type="ECO:0000256" key="4">
    <source>
        <dbReference type="ARBA" id="ARBA00022605"/>
    </source>
</evidence>
<evidence type="ECO:0000313" key="9">
    <source>
        <dbReference type="EMBL" id="CAB4551783.1"/>
    </source>
</evidence>
<evidence type="ECO:0000256" key="6">
    <source>
        <dbReference type="ARBA" id="ARBA00022801"/>
    </source>
</evidence>
<dbReference type="Gene3D" id="3.90.1470.10">
    <property type="entry name" value="thrh gene product, domain 2"/>
    <property type="match status" value="1"/>
</dbReference>
<gene>
    <name evidence="9" type="ORF">UFOPK1493_01117</name>
</gene>
<proteinExistence type="predicted"/>
<keyword evidence="7" id="KW-0460">Magnesium</keyword>
<dbReference type="InterPro" id="IPR050582">
    <property type="entry name" value="HAD-like_SerB"/>
</dbReference>
<dbReference type="PANTHER" id="PTHR43344:SF2">
    <property type="entry name" value="PHOSPHOSERINE PHOSPHATASE"/>
    <property type="match status" value="1"/>
</dbReference>
<dbReference type="SUPFAM" id="SSF56784">
    <property type="entry name" value="HAD-like"/>
    <property type="match status" value="1"/>
</dbReference>
<keyword evidence="5" id="KW-0479">Metal-binding</keyword>
<dbReference type="InterPro" id="IPR011863">
    <property type="entry name" value="HSK-PSP"/>
</dbReference>
<dbReference type="InterPro" id="IPR023214">
    <property type="entry name" value="HAD_sf"/>
</dbReference>
<organism evidence="9">
    <name type="scientific">freshwater metagenome</name>
    <dbReference type="NCBI Taxonomy" id="449393"/>
    <lineage>
        <taxon>unclassified sequences</taxon>
        <taxon>metagenomes</taxon>
        <taxon>ecological metagenomes</taxon>
    </lineage>
</organism>
<dbReference type="InterPro" id="IPR036412">
    <property type="entry name" value="HAD-like_sf"/>
</dbReference>
<keyword evidence="6" id="KW-0378">Hydrolase</keyword>
<sequence>MSPVSQQDDASRDAPQQTIVTLDLEGVLVPEIWIAVAERTGIPELRRTTRDEPDYDVLMKYRLAILAEHGLTMSLIADVIAGLGPMEGAKDFLDRLRERTQVVILSDTFEQFGAPLMRQLGMPTILCHQLIVRDDRIVDYRLRMPDQKRHAVNAFRGLNYRVVSAGDSYNDSAMLGAAHAGFWFHAPESIKAQFPQFPATDTYDELFDAITGAL</sequence>
<dbReference type="GO" id="GO:0005737">
    <property type="term" value="C:cytoplasm"/>
    <property type="evidence" value="ECO:0007669"/>
    <property type="project" value="TreeGrafter"/>
</dbReference>
<dbReference type="GO" id="GO:0000287">
    <property type="term" value="F:magnesium ion binding"/>
    <property type="evidence" value="ECO:0007669"/>
    <property type="project" value="TreeGrafter"/>
</dbReference>
<dbReference type="Gene3D" id="3.40.50.1000">
    <property type="entry name" value="HAD superfamily/HAD-like"/>
    <property type="match status" value="1"/>
</dbReference>
<reference evidence="9" key="1">
    <citation type="submission" date="2020-05" db="EMBL/GenBank/DDBJ databases">
        <authorList>
            <person name="Chiriac C."/>
            <person name="Salcher M."/>
            <person name="Ghai R."/>
            <person name="Kavagutti S V."/>
        </authorList>
    </citation>
    <scope>NUCLEOTIDE SEQUENCE</scope>
</reference>